<keyword evidence="2" id="KW-1185">Reference proteome</keyword>
<dbReference type="Proteomes" id="UP000828390">
    <property type="component" value="Unassembled WGS sequence"/>
</dbReference>
<reference evidence="1" key="1">
    <citation type="journal article" date="2019" name="bioRxiv">
        <title>The Genome of the Zebra Mussel, Dreissena polymorpha: A Resource for Invasive Species Research.</title>
        <authorList>
            <person name="McCartney M.A."/>
            <person name="Auch B."/>
            <person name="Kono T."/>
            <person name="Mallez S."/>
            <person name="Zhang Y."/>
            <person name="Obille A."/>
            <person name="Becker A."/>
            <person name="Abrahante J.E."/>
            <person name="Garbe J."/>
            <person name="Badalamenti J.P."/>
            <person name="Herman A."/>
            <person name="Mangelson H."/>
            <person name="Liachko I."/>
            <person name="Sullivan S."/>
            <person name="Sone E.D."/>
            <person name="Koren S."/>
            <person name="Silverstein K.A.T."/>
            <person name="Beckman K.B."/>
            <person name="Gohl D.M."/>
        </authorList>
    </citation>
    <scope>NUCLEOTIDE SEQUENCE</scope>
    <source>
        <strain evidence="1">Duluth1</strain>
        <tissue evidence="1">Whole animal</tissue>
    </source>
</reference>
<dbReference type="EMBL" id="JAIWYP010000008">
    <property type="protein sequence ID" value="KAH3784989.1"/>
    <property type="molecule type" value="Genomic_DNA"/>
</dbReference>
<accession>A0A9D4EQI1</accession>
<sequence>MTGFDSNAYFIVWGCTKPSVIANKCADPCINILIRDRFPPPAVLNIIEMSLMYVFGLRLTGILRVPHTNNRQCLYFVIIIEGLTCRRFDIM</sequence>
<evidence type="ECO:0000313" key="2">
    <source>
        <dbReference type="Proteomes" id="UP000828390"/>
    </source>
</evidence>
<proteinExistence type="predicted"/>
<organism evidence="1 2">
    <name type="scientific">Dreissena polymorpha</name>
    <name type="common">Zebra mussel</name>
    <name type="synonym">Mytilus polymorpha</name>
    <dbReference type="NCBI Taxonomy" id="45954"/>
    <lineage>
        <taxon>Eukaryota</taxon>
        <taxon>Metazoa</taxon>
        <taxon>Spiralia</taxon>
        <taxon>Lophotrochozoa</taxon>
        <taxon>Mollusca</taxon>
        <taxon>Bivalvia</taxon>
        <taxon>Autobranchia</taxon>
        <taxon>Heteroconchia</taxon>
        <taxon>Euheterodonta</taxon>
        <taxon>Imparidentia</taxon>
        <taxon>Neoheterodontei</taxon>
        <taxon>Myida</taxon>
        <taxon>Dreissenoidea</taxon>
        <taxon>Dreissenidae</taxon>
        <taxon>Dreissena</taxon>
    </lineage>
</organism>
<comment type="caution">
    <text evidence="1">The sequence shown here is derived from an EMBL/GenBank/DDBJ whole genome shotgun (WGS) entry which is preliminary data.</text>
</comment>
<gene>
    <name evidence="1" type="ORF">DPMN_163068</name>
</gene>
<reference evidence="1" key="2">
    <citation type="submission" date="2020-11" db="EMBL/GenBank/DDBJ databases">
        <authorList>
            <person name="McCartney M.A."/>
            <person name="Auch B."/>
            <person name="Kono T."/>
            <person name="Mallez S."/>
            <person name="Becker A."/>
            <person name="Gohl D.M."/>
            <person name="Silverstein K.A.T."/>
            <person name="Koren S."/>
            <person name="Bechman K.B."/>
            <person name="Herman A."/>
            <person name="Abrahante J.E."/>
            <person name="Garbe J."/>
        </authorList>
    </citation>
    <scope>NUCLEOTIDE SEQUENCE</scope>
    <source>
        <strain evidence="1">Duluth1</strain>
        <tissue evidence="1">Whole animal</tissue>
    </source>
</reference>
<name>A0A9D4EQI1_DREPO</name>
<dbReference type="AlphaFoldDB" id="A0A9D4EQI1"/>
<evidence type="ECO:0000313" key="1">
    <source>
        <dbReference type="EMBL" id="KAH3784989.1"/>
    </source>
</evidence>
<protein>
    <submittedName>
        <fullName evidence="1">Uncharacterized protein</fullName>
    </submittedName>
</protein>